<dbReference type="InParanoid" id="A0A165ITD6"/>
<keyword evidence="3" id="KW-1185">Reference proteome</keyword>
<evidence type="ECO:0000256" key="1">
    <source>
        <dbReference type="SAM" id="MobiDB-lite"/>
    </source>
</evidence>
<dbReference type="Proteomes" id="UP000076842">
    <property type="component" value="Unassembled WGS sequence"/>
</dbReference>
<organism evidence="2 3">
    <name type="scientific">Calocera cornea HHB12733</name>
    <dbReference type="NCBI Taxonomy" id="1353952"/>
    <lineage>
        <taxon>Eukaryota</taxon>
        <taxon>Fungi</taxon>
        <taxon>Dikarya</taxon>
        <taxon>Basidiomycota</taxon>
        <taxon>Agaricomycotina</taxon>
        <taxon>Dacrymycetes</taxon>
        <taxon>Dacrymycetales</taxon>
        <taxon>Dacrymycetaceae</taxon>
        <taxon>Calocera</taxon>
    </lineage>
</organism>
<evidence type="ECO:0000313" key="3">
    <source>
        <dbReference type="Proteomes" id="UP000076842"/>
    </source>
</evidence>
<evidence type="ECO:0000313" key="2">
    <source>
        <dbReference type="EMBL" id="KZT60954.1"/>
    </source>
</evidence>
<protein>
    <submittedName>
        <fullName evidence="2">Uncharacterized protein</fullName>
    </submittedName>
</protein>
<feature type="region of interest" description="Disordered" evidence="1">
    <location>
        <begin position="1"/>
        <end position="20"/>
    </location>
</feature>
<dbReference type="EMBL" id="KV423927">
    <property type="protein sequence ID" value="KZT60954.1"/>
    <property type="molecule type" value="Genomic_DNA"/>
</dbReference>
<reference evidence="2 3" key="1">
    <citation type="journal article" date="2016" name="Mol. Biol. Evol.">
        <title>Comparative Genomics of Early-Diverging Mushroom-Forming Fungi Provides Insights into the Origins of Lignocellulose Decay Capabilities.</title>
        <authorList>
            <person name="Nagy L.G."/>
            <person name="Riley R."/>
            <person name="Tritt A."/>
            <person name="Adam C."/>
            <person name="Daum C."/>
            <person name="Floudas D."/>
            <person name="Sun H."/>
            <person name="Yadav J.S."/>
            <person name="Pangilinan J."/>
            <person name="Larsson K.H."/>
            <person name="Matsuura K."/>
            <person name="Barry K."/>
            <person name="Labutti K."/>
            <person name="Kuo R."/>
            <person name="Ohm R.A."/>
            <person name="Bhattacharya S.S."/>
            <person name="Shirouzu T."/>
            <person name="Yoshinaga Y."/>
            <person name="Martin F.M."/>
            <person name="Grigoriev I.V."/>
            <person name="Hibbett D.S."/>
        </authorList>
    </citation>
    <scope>NUCLEOTIDE SEQUENCE [LARGE SCALE GENOMIC DNA]</scope>
    <source>
        <strain evidence="2 3">HHB12733</strain>
    </source>
</reference>
<dbReference type="AlphaFoldDB" id="A0A165ITD6"/>
<accession>A0A165ITD6</accession>
<proteinExistence type="predicted"/>
<gene>
    <name evidence="2" type="ORF">CALCODRAFT_491897</name>
</gene>
<name>A0A165ITD6_9BASI</name>
<sequence>MRRESRAKKRKKRKKRKERRIVHRSSTIVYYPFRNQLISGQLPRRQPLLAVGMMTAPLSMPIGTGETPDLYT</sequence>